<evidence type="ECO:0000256" key="5">
    <source>
        <dbReference type="ARBA" id="ARBA00023242"/>
    </source>
</evidence>
<evidence type="ECO:0000256" key="1">
    <source>
        <dbReference type="ARBA" id="ARBA00004123"/>
    </source>
</evidence>
<evidence type="ECO:0000256" key="3">
    <source>
        <dbReference type="ARBA" id="ARBA00023015"/>
    </source>
</evidence>
<dbReference type="Proteomes" id="UP000187406">
    <property type="component" value="Unassembled WGS sequence"/>
</dbReference>
<keyword evidence="3" id="KW-0805">Transcription regulation</keyword>
<comment type="caution">
    <text evidence="9">The sequence shown here is derived from an EMBL/GenBank/DDBJ whole genome shotgun (WGS) entry which is preliminary data.</text>
</comment>
<dbReference type="PROSITE" id="PS51294">
    <property type="entry name" value="HTH_MYB"/>
    <property type="match status" value="2"/>
</dbReference>
<dbReference type="AlphaFoldDB" id="A0A1Q3BIZ1"/>
<dbReference type="GO" id="GO:0005634">
    <property type="term" value="C:nucleus"/>
    <property type="evidence" value="ECO:0007669"/>
    <property type="project" value="UniProtKB-SubCell"/>
</dbReference>
<keyword evidence="10" id="KW-1185">Reference proteome</keyword>
<keyword evidence="5" id="KW-0539">Nucleus</keyword>
<dbReference type="InterPro" id="IPR050560">
    <property type="entry name" value="MYB_TF"/>
</dbReference>
<dbReference type="InParanoid" id="A0A1Q3BIZ1"/>
<gene>
    <name evidence="9" type="ORF">CFOL_v3_11454</name>
</gene>
<evidence type="ECO:0000256" key="2">
    <source>
        <dbReference type="ARBA" id="ARBA00022737"/>
    </source>
</evidence>
<dbReference type="Pfam" id="PF13921">
    <property type="entry name" value="Myb_DNA-bind_6"/>
    <property type="match status" value="1"/>
</dbReference>
<keyword evidence="4" id="KW-0238">DNA-binding</keyword>
<dbReference type="Gene3D" id="1.10.10.60">
    <property type="entry name" value="Homeodomain-like"/>
    <property type="match status" value="2"/>
</dbReference>
<feature type="region of interest" description="Disordered" evidence="6">
    <location>
        <begin position="184"/>
        <end position="209"/>
    </location>
</feature>
<feature type="domain" description="Myb-like" evidence="7">
    <location>
        <begin position="257"/>
        <end position="307"/>
    </location>
</feature>
<evidence type="ECO:0000259" key="8">
    <source>
        <dbReference type="PROSITE" id="PS51294"/>
    </source>
</evidence>
<dbReference type="PANTHER" id="PTHR45614:SF273">
    <property type="entry name" value="MYB DOMAIN PROTEIN 100-RELATED"/>
    <property type="match status" value="1"/>
</dbReference>
<evidence type="ECO:0000256" key="6">
    <source>
        <dbReference type="SAM" id="MobiDB-lite"/>
    </source>
</evidence>
<name>A0A1Q3BIZ1_CEPFO</name>
<dbReference type="PANTHER" id="PTHR45614">
    <property type="entry name" value="MYB PROTEIN-RELATED"/>
    <property type="match status" value="1"/>
</dbReference>
<dbReference type="EMBL" id="BDDD01000596">
    <property type="protein sequence ID" value="GAV67951.1"/>
    <property type="molecule type" value="Genomic_DNA"/>
</dbReference>
<evidence type="ECO:0000259" key="7">
    <source>
        <dbReference type="PROSITE" id="PS50090"/>
    </source>
</evidence>
<dbReference type="PROSITE" id="PS50090">
    <property type="entry name" value="MYB_LIKE"/>
    <property type="match status" value="2"/>
</dbReference>
<dbReference type="InterPro" id="IPR001005">
    <property type="entry name" value="SANT/Myb"/>
</dbReference>
<dbReference type="CDD" id="cd00167">
    <property type="entry name" value="SANT"/>
    <property type="match status" value="2"/>
</dbReference>
<dbReference type="GO" id="GO:0000978">
    <property type="term" value="F:RNA polymerase II cis-regulatory region sequence-specific DNA binding"/>
    <property type="evidence" value="ECO:0007669"/>
    <property type="project" value="TreeGrafter"/>
</dbReference>
<keyword evidence="2" id="KW-0677">Repeat</keyword>
<feature type="compositionally biased region" description="Basic residues" evidence="6">
    <location>
        <begin position="189"/>
        <end position="208"/>
    </location>
</feature>
<keyword evidence="3" id="KW-0804">Transcription</keyword>
<feature type="domain" description="HTH myb-type" evidence="8">
    <location>
        <begin position="261"/>
        <end position="311"/>
    </location>
</feature>
<feature type="domain" description="Myb-like" evidence="7">
    <location>
        <begin position="205"/>
        <end position="256"/>
    </location>
</feature>
<evidence type="ECO:0000313" key="9">
    <source>
        <dbReference type="EMBL" id="GAV67951.1"/>
    </source>
</evidence>
<accession>A0A1Q3BIZ1</accession>
<dbReference type="OrthoDB" id="2143914at2759"/>
<reference evidence="10" key="1">
    <citation type="submission" date="2016-04" db="EMBL/GenBank/DDBJ databases">
        <title>Cephalotus genome sequencing.</title>
        <authorList>
            <person name="Fukushima K."/>
            <person name="Hasebe M."/>
            <person name="Fang X."/>
        </authorList>
    </citation>
    <scope>NUCLEOTIDE SEQUENCE [LARGE SCALE GENOMIC DNA]</scope>
    <source>
        <strain evidence="10">cv. St1</strain>
    </source>
</reference>
<feature type="domain" description="HTH myb-type" evidence="8">
    <location>
        <begin position="205"/>
        <end position="260"/>
    </location>
</feature>
<dbReference type="SUPFAM" id="SSF46689">
    <property type="entry name" value="Homeodomain-like"/>
    <property type="match status" value="1"/>
</dbReference>
<comment type="subcellular location">
    <subcellularLocation>
        <location evidence="1">Nucleus</location>
    </subcellularLocation>
</comment>
<organism evidence="9 10">
    <name type="scientific">Cephalotus follicularis</name>
    <name type="common">Albany pitcher plant</name>
    <dbReference type="NCBI Taxonomy" id="3775"/>
    <lineage>
        <taxon>Eukaryota</taxon>
        <taxon>Viridiplantae</taxon>
        <taxon>Streptophyta</taxon>
        <taxon>Embryophyta</taxon>
        <taxon>Tracheophyta</taxon>
        <taxon>Spermatophyta</taxon>
        <taxon>Magnoliopsida</taxon>
        <taxon>eudicotyledons</taxon>
        <taxon>Gunneridae</taxon>
        <taxon>Pentapetalae</taxon>
        <taxon>rosids</taxon>
        <taxon>fabids</taxon>
        <taxon>Oxalidales</taxon>
        <taxon>Cephalotaceae</taxon>
        <taxon>Cephalotus</taxon>
    </lineage>
</organism>
<dbReference type="InterPro" id="IPR017930">
    <property type="entry name" value="Myb_dom"/>
</dbReference>
<dbReference type="FunFam" id="1.10.10.60:FF:000381">
    <property type="entry name" value="Transcription factor MYB119"/>
    <property type="match status" value="1"/>
</dbReference>
<dbReference type="SMART" id="SM00717">
    <property type="entry name" value="SANT"/>
    <property type="match status" value="2"/>
</dbReference>
<dbReference type="GO" id="GO:0000981">
    <property type="term" value="F:DNA-binding transcription factor activity, RNA polymerase II-specific"/>
    <property type="evidence" value="ECO:0007669"/>
    <property type="project" value="TreeGrafter"/>
</dbReference>
<evidence type="ECO:0000313" key="10">
    <source>
        <dbReference type="Proteomes" id="UP000187406"/>
    </source>
</evidence>
<protein>
    <submittedName>
        <fullName evidence="9">Myb_DNA-bind_6 domain-containing protein</fullName>
    </submittedName>
</protein>
<evidence type="ECO:0000256" key="4">
    <source>
        <dbReference type="ARBA" id="ARBA00023125"/>
    </source>
</evidence>
<dbReference type="InterPro" id="IPR009057">
    <property type="entry name" value="Homeodomain-like_sf"/>
</dbReference>
<proteinExistence type="predicted"/>
<sequence>MEFDTSFREEFPFLSSLLSDHQNPFLKPDQLTNGLASLEAPSNSNKGLFYNFHHHLDHSLIDASPILNPHHLNQISIEESSKDTFFGISSTCTTPFEPYISNDLNLIAQAYIPCVPDGGSTLLHGLQSGEIRDYPQKYVVDQPLAQTHIYDPPINSKDQLGSGSARVADEISCITGENGCHEKVDQKRSTTKRMQNRKGNKNQKKKNIIKGQWTSQEDRLLTQLVQQYGIKKWSLIAKMLNGRMGKQCRERWHNHLRPDIKKDQWSEEEDKILIQAHKQIGNRWAEIAKRLPGRTENTIKNHWNATKRRQMSTRKGKDVTSKGSLLQKYIKSVTSPTTLTKENKGDAVVSESSMQVLTAPQAQNENTEFSSADWQVPTYDHNEAMNVSFDSNLFCDSYNSLSSMLVDLPGAGSAVQESNVNMDFEMPLPTETLGQGDSVKKEMDLLEMIYLGDF</sequence>
<dbReference type="FunFam" id="1.10.10.60:FF:000010">
    <property type="entry name" value="Transcriptional activator Myb isoform A"/>
    <property type="match status" value="1"/>
</dbReference>